<reference evidence="3" key="2">
    <citation type="journal article" date="2024" name="Plant">
        <title>Genomic evolution and insights into agronomic trait innovations of Sesamum species.</title>
        <authorList>
            <person name="Miao H."/>
            <person name="Wang L."/>
            <person name="Qu L."/>
            <person name="Liu H."/>
            <person name="Sun Y."/>
            <person name="Le M."/>
            <person name="Wang Q."/>
            <person name="Wei S."/>
            <person name="Zheng Y."/>
            <person name="Lin W."/>
            <person name="Duan Y."/>
            <person name="Cao H."/>
            <person name="Xiong S."/>
            <person name="Wang X."/>
            <person name="Wei L."/>
            <person name="Li C."/>
            <person name="Ma Q."/>
            <person name="Ju M."/>
            <person name="Zhao R."/>
            <person name="Li G."/>
            <person name="Mu C."/>
            <person name="Tian Q."/>
            <person name="Mei H."/>
            <person name="Zhang T."/>
            <person name="Gao T."/>
            <person name="Zhang H."/>
        </authorList>
    </citation>
    <scope>NUCLEOTIDE SEQUENCE</scope>
    <source>
        <strain evidence="3">KEN1</strain>
    </source>
</reference>
<feature type="coiled-coil region" evidence="1">
    <location>
        <begin position="5"/>
        <end position="32"/>
    </location>
</feature>
<dbReference type="PANTHER" id="PTHR48475">
    <property type="entry name" value="RIBONUCLEASE H"/>
    <property type="match status" value="1"/>
</dbReference>
<organism evidence="3">
    <name type="scientific">Sesamum latifolium</name>
    <dbReference type="NCBI Taxonomy" id="2727402"/>
    <lineage>
        <taxon>Eukaryota</taxon>
        <taxon>Viridiplantae</taxon>
        <taxon>Streptophyta</taxon>
        <taxon>Embryophyta</taxon>
        <taxon>Tracheophyta</taxon>
        <taxon>Spermatophyta</taxon>
        <taxon>Magnoliopsida</taxon>
        <taxon>eudicotyledons</taxon>
        <taxon>Gunneridae</taxon>
        <taxon>Pentapetalae</taxon>
        <taxon>asterids</taxon>
        <taxon>lamiids</taxon>
        <taxon>Lamiales</taxon>
        <taxon>Pedaliaceae</taxon>
        <taxon>Sesamum</taxon>
    </lineage>
</organism>
<dbReference type="SUPFAM" id="SSF53098">
    <property type="entry name" value="Ribonuclease H-like"/>
    <property type="match status" value="1"/>
</dbReference>
<feature type="coiled-coil region" evidence="1">
    <location>
        <begin position="357"/>
        <end position="388"/>
    </location>
</feature>
<dbReference type="AlphaFoldDB" id="A0AAW2XW28"/>
<evidence type="ECO:0000259" key="2">
    <source>
        <dbReference type="Pfam" id="PF17921"/>
    </source>
</evidence>
<comment type="caution">
    <text evidence="3">The sequence shown here is derived from an EMBL/GenBank/DDBJ whole genome shotgun (WGS) entry which is preliminary data.</text>
</comment>
<dbReference type="InterPro" id="IPR036397">
    <property type="entry name" value="RNaseH_sf"/>
</dbReference>
<evidence type="ECO:0000256" key="1">
    <source>
        <dbReference type="SAM" id="Coils"/>
    </source>
</evidence>
<keyword evidence="1" id="KW-0175">Coiled coil</keyword>
<gene>
    <name evidence="3" type="ORF">Slati_0425800</name>
</gene>
<sequence length="457" mass="52848">MEGKYEVKEERMKNYLQQIKGLTDRLNDFQLHQIPRTENAKADYLAKLASSMTNCSTRNITVRTLTKNPSEHSIMTIHGETDWRKPLLNYLEKDVLPPDEKEPSRLKHRAAKFAVLNGILYKCSFSHPFLRCLSREESRDILQEIRGRLRFSYSRMDFSHKALRAGYFWPTLKKDAISWARGCKQCQQHAPLIHIPVESLRALSSPCHFSQLGIDIVGPFPVAARQRKFLLVAVDYFSKWIQAEPLARITENEVIKFLWKNIICRYGLPPHPQANGQVEVINRILVQGIKTKLAQAKDQWVDALPGVLWSYRTTARSITGETPFSLVYGSDDVIPTEAKLESFRIQHYEPENNDHLMRASLDLIEELREDAQSHMERYKQRIMAAYNRRVKKREFQVGDFVLRRAGATGPVGKLSPNWEGPFGVSRVTKFGAYELEDSDGRKLSRPWNICNLKKFFI</sequence>
<feature type="domain" description="Integrase zinc-binding" evidence="2">
    <location>
        <begin position="160"/>
        <end position="190"/>
    </location>
</feature>
<dbReference type="InterPro" id="IPR012337">
    <property type="entry name" value="RNaseH-like_sf"/>
</dbReference>
<dbReference type="Gene3D" id="3.30.420.10">
    <property type="entry name" value="Ribonuclease H-like superfamily/Ribonuclease H"/>
    <property type="match status" value="3"/>
</dbReference>
<dbReference type="PANTHER" id="PTHR48475:SF2">
    <property type="entry name" value="RIBONUCLEASE H"/>
    <property type="match status" value="1"/>
</dbReference>
<proteinExistence type="predicted"/>
<dbReference type="Pfam" id="PF17921">
    <property type="entry name" value="Integrase_H2C2"/>
    <property type="match status" value="1"/>
</dbReference>
<dbReference type="Gene3D" id="1.10.340.70">
    <property type="match status" value="1"/>
</dbReference>
<reference evidence="3" key="1">
    <citation type="submission" date="2020-06" db="EMBL/GenBank/DDBJ databases">
        <authorList>
            <person name="Li T."/>
            <person name="Hu X."/>
            <person name="Zhang T."/>
            <person name="Song X."/>
            <person name="Zhang H."/>
            <person name="Dai N."/>
            <person name="Sheng W."/>
            <person name="Hou X."/>
            <person name="Wei L."/>
        </authorList>
    </citation>
    <scope>NUCLEOTIDE SEQUENCE</scope>
    <source>
        <strain evidence="3">KEN1</strain>
        <tissue evidence="3">Leaf</tissue>
    </source>
</reference>
<dbReference type="GO" id="GO:0003676">
    <property type="term" value="F:nucleic acid binding"/>
    <property type="evidence" value="ECO:0007669"/>
    <property type="project" value="InterPro"/>
</dbReference>
<protein>
    <recommendedName>
        <fullName evidence="2">Integrase zinc-binding domain-containing protein</fullName>
    </recommendedName>
</protein>
<accession>A0AAW2XW28</accession>
<dbReference type="EMBL" id="JACGWN010000002">
    <property type="protein sequence ID" value="KAL0457986.1"/>
    <property type="molecule type" value="Genomic_DNA"/>
</dbReference>
<evidence type="ECO:0000313" key="3">
    <source>
        <dbReference type="EMBL" id="KAL0457986.1"/>
    </source>
</evidence>
<name>A0AAW2XW28_9LAMI</name>
<dbReference type="InterPro" id="IPR041588">
    <property type="entry name" value="Integrase_H2C2"/>
</dbReference>